<dbReference type="InterPro" id="IPR036390">
    <property type="entry name" value="WH_DNA-bd_sf"/>
</dbReference>
<organism evidence="5 6">
    <name type="scientific">Amycolatopsis speibonae</name>
    <dbReference type="NCBI Taxonomy" id="1450224"/>
    <lineage>
        <taxon>Bacteria</taxon>
        <taxon>Bacillati</taxon>
        <taxon>Actinomycetota</taxon>
        <taxon>Actinomycetes</taxon>
        <taxon>Pseudonocardiales</taxon>
        <taxon>Pseudonocardiaceae</taxon>
        <taxon>Amycolatopsis</taxon>
    </lineage>
</organism>
<dbReference type="InterPro" id="IPR045981">
    <property type="entry name" value="DUF5937"/>
</dbReference>
<dbReference type="SMART" id="SM00419">
    <property type="entry name" value="HTH_CRP"/>
    <property type="match status" value="1"/>
</dbReference>
<keyword evidence="6" id="KW-1185">Reference proteome</keyword>
<evidence type="ECO:0000259" key="4">
    <source>
        <dbReference type="PROSITE" id="PS50987"/>
    </source>
</evidence>
<dbReference type="RefSeq" id="WP_378245643.1">
    <property type="nucleotide sequence ID" value="NZ_JBHRWK010000086.1"/>
</dbReference>
<dbReference type="NCBIfam" id="NF033788">
    <property type="entry name" value="HTH_metalloreg"/>
    <property type="match status" value="1"/>
</dbReference>
<proteinExistence type="predicted"/>
<dbReference type="InterPro" id="IPR036388">
    <property type="entry name" value="WH-like_DNA-bd_sf"/>
</dbReference>
<evidence type="ECO:0000256" key="1">
    <source>
        <dbReference type="ARBA" id="ARBA00023015"/>
    </source>
</evidence>
<dbReference type="Gene3D" id="1.10.10.10">
    <property type="entry name" value="Winged helix-like DNA-binding domain superfamily/Winged helix DNA-binding domain"/>
    <property type="match status" value="1"/>
</dbReference>
<evidence type="ECO:0000313" key="5">
    <source>
        <dbReference type="EMBL" id="MFC3455316.1"/>
    </source>
</evidence>
<comment type="caution">
    <text evidence="5">The sequence shown here is derived from an EMBL/GenBank/DDBJ whole genome shotgun (WGS) entry which is preliminary data.</text>
</comment>
<dbReference type="InterPro" id="IPR001845">
    <property type="entry name" value="HTH_ArsR_DNA-bd_dom"/>
</dbReference>
<dbReference type="InterPro" id="IPR011991">
    <property type="entry name" value="ArsR-like_HTH"/>
</dbReference>
<keyword evidence="3" id="KW-0804">Transcription</keyword>
<keyword evidence="2" id="KW-0238">DNA-binding</keyword>
<name>A0ABV7PAA7_9PSEU</name>
<evidence type="ECO:0000256" key="2">
    <source>
        <dbReference type="ARBA" id="ARBA00023125"/>
    </source>
</evidence>
<reference evidence="6" key="1">
    <citation type="journal article" date="2019" name="Int. J. Syst. Evol. Microbiol.">
        <title>The Global Catalogue of Microorganisms (GCM) 10K type strain sequencing project: providing services to taxonomists for standard genome sequencing and annotation.</title>
        <authorList>
            <consortium name="The Broad Institute Genomics Platform"/>
            <consortium name="The Broad Institute Genome Sequencing Center for Infectious Disease"/>
            <person name="Wu L."/>
            <person name="Ma J."/>
        </authorList>
    </citation>
    <scope>NUCLEOTIDE SEQUENCE [LARGE SCALE GENOMIC DNA]</scope>
    <source>
        <strain evidence="6">CGMCC 4.7676</strain>
    </source>
</reference>
<dbReference type="EMBL" id="JBHRWK010000086">
    <property type="protein sequence ID" value="MFC3455316.1"/>
    <property type="molecule type" value="Genomic_DNA"/>
</dbReference>
<dbReference type="Pfam" id="PF01022">
    <property type="entry name" value="HTH_5"/>
    <property type="match status" value="1"/>
</dbReference>
<dbReference type="Pfam" id="PF19361">
    <property type="entry name" value="DUF5937"/>
    <property type="match status" value="1"/>
</dbReference>
<dbReference type="SUPFAM" id="SSF46785">
    <property type="entry name" value="Winged helix' DNA-binding domain"/>
    <property type="match status" value="1"/>
</dbReference>
<dbReference type="PANTHER" id="PTHR43132">
    <property type="entry name" value="ARSENICAL RESISTANCE OPERON REPRESSOR ARSR-RELATED"/>
    <property type="match status" value="1"/>
</dbReference>
<dbReference type="CDD" id="cd00090">
    <property type="entry name" value="HTH_ARSR"/>
    <property type="match status" value="1"/>
</dbReference>
<dbReference type="InterPro" id="IPR051011">
    <property type="entry name" value="Metal_resp_trans_reg"/>
</dbReference>
<feature type="domain" description="HTH arsR-type" evidence="4">
    <location>
        <begin position="245"/>
        <end position="326"/>
    </location>
</feature>
<evidence type="ECO:0000256" key="3">
    <source>
        <dbReference type="ARBA" id="ARBA00023163"/>
    </source>
</evidence>
<dbReference type="InterPro" id="IPR012318">
    <property type="entry name" value="HTH_CRP"/>
</dbReference>
<sequence>MPMTIELGVAELAATRFAISPLSETVAGLQQLAGIDRNAVNLPWLRWAREELDSEPLDLSRTWPLLVTGRLGWPEFLVPAPRDSGDSLENDLVALRRTPEDRVRASLDRVFGDKLPRAVAALAEDPASGLREVAKELREAHDRLVAPHWPRIRAVLDADVGYRARALTAGGAERLFADLHADLRWRTDRVILAGERWRDQHRVITRGPGGLVLMPVVLGSPYVLVKENTSTQTTIRYPARGTGALWAAGTRAPGSSAVRLLGRTRADLLTALSSPATTTDLAKALGVTPSAVSQHLKVLRDSGLVARERSGRNVLYLTTPLGQRLL</sequence>
<dbReference type="Proteomes" id="UP001595645">
    <property type="component" value="Unassembled WGS sequence"/>
</dbReference>
<dbReference type="PANTHER" id="PTHR43132:SF6">
    <property type="entry name" value="HTH-TYPE TRANSCRIPTIONAL REPRESSOR CZRA"/>
    <property type="match status" value="1"/>
</dbReference>
<keyword evidence="1" id="KW-0805">Transcription regulation</keyword>
<protein>
    <submittedName>
        <fullName evidence="5">Metalloregulator ArsR/SmtB family transcription factor</fullName>
    </submittedName>
</protein>
<evidence type="ECO:0000313" key="6">
    <source>
        <dbReference type="Proteomes" id="UP001595645"/>
    </source>
</evidence>
<accession>A0ABV7PAA7</accession>
<dbReference type="PROSITE" id="PS50987">
    <property type="entry name" value="HTH_ARSR_2"/>
    <property type="match status" value="1"/>
</dbReference>
<gene>
    <name evidence="5" type="ORF">ACFOSH_38280</name>
</gene>
<dbReference type="SMART" id="SM00418">
    <property type="entry name" value="HTH_ARSR"/>
    <property type="match status" value="1"/>
</dbReference>